<reference evidence="1" key="1">
    <citation type="submission" date="2023-05" db="EMBL/GenBank/DDBJ databases">
        <authorList>
            <person name="Stuckert A."/>
        </authorList>
    </citation>
    <scope>NUCLEOTIDE SEQUENCE</scope>
</reference>
<evidence type="ECO:0000313" key="1">
    <source>
        <dbReference type="EMBL" id="CAI9616965.1"/>
    </source>
</evidence>
<comment type="caution">
    <text evidence="1">The sequence shown here is derived from an EMBL/GenBank/DDBJ whole genome shotgun (WGS) entry which is preliminary data.</text>
</comment>
<evidence type="ECO:0000313" key="2">
    <source>
        <dbReference type="Proteomes" id="UP001162483"/>
    </source>
</evidence>
<organism evidence="1 2">
    <name type="scientific">Staurois parvus</name>
    <dbReference type="NCBI Taxonomy" id="386267"/>
    <lineage>
        <taxon>Eukaryota</taxon>
        <taxon>Metazoa</taxon>
        <taxon>Chordata</taxon>
        <taxon>Craniata</taxon>
        <taxon>Vertebrata</taxon>
        <taxon>Euteleostomi</taxon>
        <taxon>Amphibia</taxon>
        <taxon>Batrachia</taxon>
        <taxon>Anura</taxon>
        <taxon>Neobatrachia</taxon>
        <taxon>Ranoidea</taxon>
        <taxon>Ranidae</taxon>
        <taxon>Staurois</taxon>
    </lineage>
</organism>
<proteinExistence type="predicted"/>
<sequence length="46" mass="4881">MSLLQCPLQCPRADAGICLLDSVPCDIGTYGGWNGGKLESCKSEIH</sequence>
<dbReference type="EMBL" id="CATNWA010020152">
    <property type="protein sequence ID" value="CAI9616965.1"/>
    <property type="molecule type" value="Genomic_DNA"/>
</dbReference>
<accession>A0ABN9H9E9</accession>
<name>A0ABN9H9E9_9NEOB</name>
<keyword evidence="2" id="KW-1185">Reference proteome</keyword>
<gene>
    <name evidence="1" type="ORF">SPARVUS_LOCUS15483816</name>
</gene>
<protein>
    <submittedName>
        <fullName evidence="1">Uncharacterized protein</fullName>
    </submittedName>
</protein>
<dbReference type="Proteomes" id="UP001162483">
    <property type="component" value="Unassembled WGS sequence"/>
</dbReference>